<dbReference type="SUPFAM" id="SSF56322">
    <property type="entry name" value="ADC synthase"/>
    <property type="match status" value="1"/>
</dbReference>
<sequence length="487" mass="53651">MQPTLSTLTTFQAHYPYVPVMVKQPLAEFDAVKLTAYLRQRGTSGALTIQHQQTISYFNDTTVAHLTATSMQLTSEFSDGHTTIQPDINAGLQTLLTAYQTPRIAGLPPFTGGLLGYFSYEYAQRLVPHLTFKNANPHKLPLLDLVLTTRVIFYDHQHHEIGLTQLIPTTNLATAYEAAAQQLPKRLAEIMAIFATPAEPLPPLRLTSALKNRQTQAHYATKVDQIRQHIVAGDIFQLIYANPQVATMTGSLLPVYANLPATSPYQFYYQHGDFETVVASPETLVTKQGTQIATYPLAGTRRRGRDAAEDAKLAHELTTNPKEIAEHNMLVDLGRNDLGRVAKFKSVRVTNLRQLLKFSQVMHLGSRVAAEVDEQVTALQTLAATFPAGTLSGAPKVRAMELIDEFETETRGIYGGCFGYLDCNGDLDMAIGIRLAYRQREHLVIPAGAGIVADSIGTQEFKECQNKERALAQTVTQVAEVAHGLTH</sequence>
<comment type="function">
    <text evidence="7">Part of a heterotetrameric complex that catalyzes the two-step biosynthesis of anthranilate, an intermediate in the biosynthesis of L-tryptophan. In the first step, the glutamine-binding beta subunit (TrpG) of anthranilate synthase (AS) provides the glutamine amidotransferase activity which generates ammonia as a substrate that, along with chorismate, is used in the second step, catalyzed by the large alpha subunit of AS (TrpE) to produce anthranilate. In the absence of TrpG, TrpE can synthesize anthranilate directly from chorismate and high concentrations of ammonia.</text>
</comment>
<dbReference type="InterPro" id="IPR015890">
    <property type="entry name" value="Chorismate_C"/>
</dbReference>
<dbReference type="GO" id="GO:0046872">
    <property type="term" value="F:metal ion binding"/>
    <property type="evidence" value="ECO:0007669"/>
    <property type="project" value="UniProtKB-KW"/>
</dbReference>
<dbReference type="InterPro" id="IPR019999">
    <property type="entry name" value="Anth_synth_I-like"/>
</dbReference>
<organism evidence="11 12">
    <name type="scientific">Lactiplantibacillus mudanjiangensis</name>
    <dbReference type="NCBI Taxonomy" id="1296538"/>
    <lineage>
        <taxon>Bacteria</taxon>
        <taxon>Bacillati</taxon>
        <taxon>Bacillota</taxon>
        <taxon>Bacilli</taxon>
        <taxon>Lactobacillales</taxon>
        <taxon>Lactobacillaceae</taxon>
        <taxon>Lactiplantibacillus</taxon>
    </lineage>
</organism>
<dbReference type="GO" id="GO:0000162">
    <property type="term" value="P:L-tryptophan biosynthetic process"/>
    <property type="evidence" value="ECO:0007669"/>
    <property type="project" value="TreeGrafter"/>
</dbReference>
<evidence type="ECO:0000256" key="2">
    <source>
        <dbReference type="ARBA" id="ARBA00011575"/>
    </source>
</evidence>
<comment type="subunit">
    <text evidence="2">Heterotetramer consisting of two non-identical subunits: a beta subunit (TrpG) and a large alpha subunit (TrpE).</text>
</comment>
<comment type="catalytic activity">
    <reaction evidence="8">
        <text>chorismate + L-glutamine = anthranilate + pyruvate + L-glutamate + H(+)</text>
        <dbReference type="Rhea" id="RHEA:21732"/>
        <dbReference type="ChEBI" id="CHEBI:15361"/>
        <dbReference type="ChEBI" id="CHEBI:15378"/>
        <dbReference type="ChEBI" id="CHEBI:16567"/>
        <dbReference type="ChEBI" id="CHEBI:29748"/>
        <dbReference type="ChEBI" id="CHEBI:29985"/>
        <dbReference type="ChEBI" id="CHEBI:58359"/>
        <dbReference type="EC" id="4.1.3.27"/>
    </reaction>
</comment>
<dbReference type="GO" id="GO:0004049">
    <property type="term" value="F:anthranilate synthase activity"/>
    <property type="evidence" value="ECO:0007669"/>
    <property type="project" value="UniProtKB-EC"/>
</dbReference>
<reference evidence="11 12" key="1">
    <citation type="submission" date="2018-11" db="EMBL/GenBank/DDBJ databases">
        <authorList>
            <person name="Wuyts S."/>
        </authorList>
    </citation>
    <scope>NUCLEOTIDE SEQUENCE [LARGE SCALE GENOMIC DNA]</scope>
    <source>
        <strain evidence="11">Lactobacillus mudanjiangensis AMBF249</strain>
    </source>
</reference>
<keyword evidence="6" id="KW-0456">Lyase</keyword>
<protein>
    <recommendedName>
        <fullName evidence="3">Anthranilate synthase component 1</fullName>
    </recommendedName>
</protein>
<gene>
    <name evidence="11" type="ORF">MUDAN_MDHGFNIF_01182</name>
</gene>
<keyword evidence="4" id="KW-0479">Metal-binding</keyword>
<dbReference type="PANTHER" id="PTHR11236">
    <property type="entry name" value="AMINOBENZOATE/ANTHRANILATE SYNTHASE"/>
    <property type="match status" value="1"/>
</dbReference>
<accession>A0A660E674</accession>
<keyword evidence="5" id="KW-0460">Magnesium</keyword>
<evidence type="ECO:0000256" key="8">
    <source>
        <dbReference type="ARBA" id="ARBA00047683"/>
    </source>
</evidence>
<evidence type="ECO:0000256" key="3">
    <source>
        <dbReference type="ARBA" id="ARBA00020653"/>
    </source>
</evidence>
<dbReference type="InterPro" id="IPR006805">
    <property type="entry name" value="Anth_synth_I_N"/>
</dbReference>
<dbReference type="Gene3D" id="3.60.120.10">
    <property type="entry name" value="Anthranilate synthase"/>
    <property type="match status" value="1"/>
</dbReference>
<evidence type="ECO:0000256" key="4">
    <source>
        <dbReference type="ARBA" id="ARBA00022723"/>
    </source>
</evidence>
<dbReference type="OrthoDB" id="9803598at2"/>
<dbReference type="Pfam" id="PF04715">
    <property type="entry name" value="Anth_synt_I_N"/>
    <property type="match status" value="1"/>
</dbReference>
<dbReference type="AlphaFoldDB" id="A0A660E674"/>
<evidence type="ECO:0000259" key="9">
    <source>
        <dbReference type="Pfam" id="PF00425"/>
    </source>
</evidence>
<evidence type="ECO:0000256" key="5">
    <source>
        <dbReference type="ARBA" id="ARBA00022842"/>
    </source>
</evidence>
<dbReference type="Proteomes" id="UP000289996">
    <property type="component" value="Unassembled WGS sequence"/>
</dbReference>
<feature type="domain" description="Anthranilate synthase component I N-terminal" evidence="10">
    <location>
        <begin position="68"/>
        <end position="161"/>
    </location>
</feature>
<dbReference type="Pfam" id="PF00425">
    <property type="entry name" value="Chorismate_bind"/>
    <property type="match status" value="1"/>
</dbReference>
<dbReference type="RefSeq" id="WP_130846799.1">
    <property type="nucleotide sequence ID" value="NZ_UYIE01000013.1"/>
</dbReference>
<proteinExistence type="predicted"/>
<dbReference type="InterPro" id="IPR005801">
    <property type="entry name" value="ADC_synthase"/>
</dbReference>
<evidence type="ECO:0000256" key="6">
    <source>
        <dbReference type="ARBA" id="ARBA00023239"/>
    </source>
</evidence>
<keyword evidence="12" id="KW-1185">Reference proteome</keyword>
<evidence type="ECO:0000256" key="7">
    <source>
        <dbReference type="ARBA" id="ARBA00025634"/>
    </source>
</evidence>
<evidence type="ECO:0000313" key="12">
    <source>
        <dbReference type="Proteomes" id="UP000289996"/>
    </source>
</evidence>
<name>A0A660E674_9LACO</name>
<evidence type="ECO:0000259" key="10">
    <source>
        <dbReference type="Pfam" id="PF04715"/>
    </source>
</evidence>
<feature type="domain" description="Chorismate-utilising enzyme C-terminal" evidence="9">
    <location>
        <begin position="216"/>
        <end position="467"/>
    </location>
</feature>
<dbReference type="PANTHER" id="PTHR11236:SF48">
    <property type="entry name" value="ISOCHORISMATE SYNTHASE MENF"/>
    <property type="match status" value="1"/>
</dbReference>
<dbReference type="EMBL" id="UYIG01000152">
    <property type="protein sequence ID" value="VDG29647.1"/>
    <property type="molecule type" value="Genomic_DNA"/>
</dbReference>
<evidence type="ECO:0000256" key="1">
    <source>
        <dbReference type="ARBA" id="ARBA00001946"/>
    </source>
</evidence>
<comment type="cofactor">
    <cofactor evidence="1">
        <name>Mg(2+)</name>
        <dbReference type="ChEBI" id="CHEBI:18420"/>
    </cofactor>
</comment>
<evidence type="ECO:0000313" key="11">
    <source>
        <dbReference type="EMBL" id="VDG29647.1"/>
    </source>
</evidence>
<dbReference type="PRINTS" id="PR00095">
    <property type="entry name" value="ANTSNTHASEI"/>
</dbReference>